<evidence type="ECO:0000256" key="1">
    <source>
        <dbReference type="SAM" id="SignalP"/>
    </source>
</evidence>
<reference evidence="2 3" key="1">
    <citation type="submission" date="2016-08" db="EMBL/GenBank/DDBJ databases">
        <title>A Parts List for Fungal Cellulosomes Revealed by Comparative Genomics.</title>
        <authorList>
            <consortium name="DOE Joint Genome Institute"/>
            <person name="Haitjema C.H."/>
            <person name="Gilmore S.P."/>
            <person name="Henske J.K."/>
            <person name="Solomon K.V."/>
            <person name="De Groot R."/>
            <person name="Kuo A."/>
            <person name="Mondo S.J."/>
            <person name="Salamov A.A."/>
            <person name="Labutti K."/>
            <person name="Zhao Z."/>
            <person name="Chiniquy J."/>
            <person name="Barry K."/>
            <person name="Brewer H.M."/>
            <person name="Purvine S.O."/>
            <person name="Wright A.T."/>
            <person name="Boxma B."/>
            <person name="Van Alen T."/>
            <person name="Hackstein J.H."/>
            <person name="Baker S.E."/>
            <person name="Grigoriev I.V."/>
            <person name="O'Malley M.A."/>
        </authorList>
    </citation>
    <scope>NUCLEOTIDE SEQUENCE [LARGE SCALE GENOMIC DNA]</scope>
    <source>
        <strain evidence="2 3">G1</strain>
    </source>
</reference>
<dbReference type="OrthoDB" id="10378528at2759"/>
<comment type="caution">
    <text evidence="2">The sequence shown here is derived from an EMBL/GenBank/DDBJ whole genome shotgun (WGS) entry which is preliminary data.</text>
</comment>
<dbReference type="AlphaFoldDB" id="A0A1Y2FH74"/>
<organism evidence="2 3">
    <name type="scientific">Neocallimastix californiae</name>
    <dbReference type="NCBI Taxonomy" id="1754190"/>
    <lineage>
        <taxon>Eukaryota</taxon>
        <taxon>Fungi</taxon>
        <taxon>Fungi incertae sedis</taxon>
        <taxon>Chytridiomycota</taxon>
        <taxon>Chytridiomycota incertae sedis</taxon>
        <taxon>Neocallimastigomycetes</taxon>
        <taxon>Neocallimastigales</taxon>
        <taxon>Neocallimastigaceae</taxon>
        <taxon>Neocallimastix</taxon>
    </lineage>
</organism>
<evidence type="ECO:0000313" key="2">
    <source>
        <dbReference type="EMBL" id="ORY82754.1"/>
    </source>
</evidence>
<dbReference type="EMBL" id="MCOG01000008">
    <property type="protein sequence ID" value="ORY82754.1"/>
    <property type="molecule type" value="Genomic_DNA"/>
</dbReference>
<keyword evidence="1" id="KW-0732">Signal</keyword>
<gene>
    <name evidence="2" type="ORF">LY90DRAFT_268814</name>
</gene>
<name>A0A1Y2FH74_9FUNG</name>
<feature type="chain" id="PRO_5012237540" evidence="1">
    <location>
        <begin position="19"/>
        <end position="137"/>
    </location>
</feature>
<evidence type="ECO:0000313" key="3">
    <source>
        <dbReference type="Proteomes" id="UP000193920"/>
    </source>
</evidence>
<sequence>MIKYIIILILSIILSIYAIPLQNQILNSKLKCIDYSCTECDNFLDGLAKDVIACAQNYITDTNEKNYLGFTPVSETIESDDYDCASFKVKLNPKNGLYEDDETKVIYNKDHLTMIIKDSINNKSGCYCTLKYIINND</sequence>
<proteinExistence type="predicted"/>
<accession>A0A1Y2FH74</accession>
<feature type="signal peptide" evidence="1">
    <location>
        <begin position="1"/>
        <end position="18"/>
    </location>
</feature>
<keyword evidence="3" id="KW-1185">Reference proteome</keyword>
<protein>
    <submittedName>
        <fullName evidence="2">Uncharacterized protein</fullName>
    </submittedName>
</protein>
<dbReference type="Proteomes" id="UP000193920">
    <property type="component" value="Unassembled WGS sequence"/>
</dbReference>